<dbReference type="OrthoDB" id="9815829at2"/>
<comment type="caution">
    <text evidence="4">The sequence shown here is derived from an EMBL/GenBank/DDBJ whole genome shotgun (WGS) entry which is preliminary data.</text>
</comment>
<evidence type="ECO:0000313" key="4">
    <source>
        <dbReference type="EMBL" id="RRD59694.1"/>
    </source>
</evidence>
<dbReference type="PANTHER" id="PTHR22916">
    <property type="entry name" value="GLYCOSYLTRANSFERASE"/>
    <property type="match status" value="1"/>
</dbReference>
<dbReference type="InterPro" id="IPR029044">
    <property type="entry name" value="Nucleotide-diphossugar_trans"/>
</dbReference>
<evidence type="ECO:0000256" key="1">
    <source>
        <dbReference type="ARBA" id="ARBA00022676"/>
    </source>
</evidence>
<organism evidence="4 5">
    <name type="scientific">Tannerella forsythia</name>
    <name type="common">Bacteroides forsythus</name>
    <dbReference type="NCBI Taxonomy" id="28112"/>
    <lineage>
        <taxon>Bacteria</taxon>
        <taxon>Pseudomonadati</taxon>
        <taxon>Bacteroidota</taxon>
        <taxon>Bacteroidia</taxon>
        <taxon>Bacteroidales</taxon>
        <taxon>Tannerellaceae</taxon>
        <taxon>Tannerella</taxon>
    </lineage>
</organism>
<dbReference type="CDD" id="cd00761">
    <property type="entry name" value="Glyco_tranf_GTA_type"/>
    <property type="match status" value="1"/>
</dbReference>
<dbReference type="GO" id="GO:0016758">
    <property type="term" value="F:hexosyltransferase activity"/>
    <property type="evidence" value="ECO:0007669"/>
    <property type="project" value="UniProtKB-ARBA"/>
</dbReference>
<dbReference type="PANTHER" id="PTHR22916:SF51">
    <property type="entry name" value="GLYCOSYLTRANSFERASE EPSH-RELATED"/>
    <property type="match status" value="1"/>
</dbReference>
<gene>
    <name evidence="4" type="ORF">EII40_09010</name>
</gene>
<keyword evidence="2 4" id="KW-0808">Transferase</keyword>
<dbReference type="RefSeq" id="WP_124751932.1">
    <property type="nucleotide sequence ID" value="NZ_RQYS01000037.1"/>
</dbReference>
<dbReference type="EMBL" id="RQYS01000037">
    <property type="protein sequence ID" value="RRD59694.1"/>
    <property type="molecule type" value="Genomic_DNA"/>
</dbReference>
<dbReference type="InterPro" id="IPR001173">
    <property type="entry name" value="Glyco_trans_2-like"/>
</dbReference>
<dbReference type="Proteomes" id="UP000278609">
    <property type="component" value="Unassembled WGS sequence"/>
</dbReference>
<evidence type="ECO:0000313" key="5">
    <source>
        <dbReference type="Proteomes" id="UP000278609"/>
    </source>
</evidence>
<dbReference type="Pfam" id="PF00535">
    <property type="entry name" value="Glycos_transf_2"/>
    <property type="match status" value="1"/>
</dbReference>
<accession>A0A3P1XLN0</accession>
<name>A0A3P1XLN0_TANFO</name>
<proteinExistence type="predicted"/>
<dbReference type="AlphaFoldDB" id="A0A3P1XLN0"/>
<protein>
    <submittedName>
        <fullName evidence="4">Glycosyltransferase</fullName>
    </submittedName>
</protein>
<sequence>MNTPSVSIIVPVYKTEQYLDRCIQSLLEQTLENIEIILVDDGSPDHAPSMCDEYARKDKRIKVVHKQNEGLGFARNSGIDIAQGEYLAFVDSDDYVDILMFEALYTEAKKQSSDICFCGYKRVKSNGMTNDIIHPLLKTKGIASPEEITDFLLLTLGAPTSTLRYESFPNSSWTSIYSSSVLREKKLRFYSERQYISEDVIFNIDFLLVCKRISFVPRALYFYCENDNSLTTTYRKDRFEHFKVFYKAALKKISILTEDHYQRGEIGLNNNLLSCARVFCKQIVAQSHLPRKEMSIEFAKIANDPLIRYALKKNAGLTLNQKLFNIFLKARSTRFIYLSTKLHLKKLSWG</sequence>
<dbReference type="SUPFAM" id="SSF53448">
    <property type="entry name" value="Nucleotide-diphospho-sugar transferases"/>
    <property type="match status" value="1"/>
</dbReference>
<reference evidence="4 5" key="1">
    <citation type="submission" date="2018-11" db="EMBL/GenBank/DDBJ databases">
        <title>Genomes From Bacteria Associated with the Canine Oral Cavity: a Test Case for Automated Genome-Based Taxonomic Assignment.</title>
        <authorList>
            <person name="Coil D.A."/>
            <person name="Jospin G."/>
            <person name="Darling A.E."/>
            <person name="Wallis C."/>
            <person name="Davis I.J."/>
            <person name="Harris S."/>
            <person name="Eisen J.A."/>
            <person name="Holcombe L.J."/>
            <person name="O'Flynn C."/>
        </authorList>
    </citation>
    <scope>NUCLEOTIDE SEQUENCE [LARGE SCALE GENOMIC DNA]</scope>
    <source>
        <strain evidence="4 5">OH2617_COT-023</strain>
    </source>
</reference>
<keyword evidence="1" id="KW-0328">Glycosyltransferase</keyword>
<feature type="domain" description="Glycosyltransferase 2-like" evidence="3">
    <location>
        <begin position="7"/>
        <end position="127"/>
    </location>
</feature>
<evidence type="ECO:0000259" key="3">
    <source>
        <dbReference type="Pfam" id="PF00535"/>
    </source>
</evidence>
<evidence type="ECO:0000256" key="2">
    <source>
        <dbReference type="ARBA" id="ARBA00022679"/>
    </source>
</evidence>
<dbReference type="Gene3D" id="3.90.550.10">
    <property type="entry name" value="Spore Coat Polysaccharide Biosynthesis Protein SpsA, Chain A"/>
    <property type="match status" value="1"/>
</dbReference>